<proteinExistence type="predicted"/>
<protein>
    <recommendedName>
        <fullName evidence="3">DNA polymerase III delta N-terminal domain-containing protein</fullName>
    </recommendedName>
</protein>
<dbReference type="Proteomes" id="UP001217083">
    <property type="component" value="Unassembled WGS sequence"/>
</dbReference>
<sequence length="123" mass="14335">MKKLKQVSHVKETAYILYGSDEALTLYHESLDALLKSDCMDFDVVTFETQLGKKPEFIIDIFEIEGYRIINRTIRNRLHDNLCKKVKNQIIEPRLDKPGKLTHLRRMKLTMANGLPRFDLSLG</sequence>
<comment type="caution">
    <text evidence="1">The sequence shown here is derived from an EMBL/GenBank/DDBJ whole genome shotgun (WGS) entry which is preliminary data.</text>
</comment>
<evidence type="ECO:0000313" key="2">
    <source>
        <dbReference type="Proteomes" id="UP001217083"/>
    </source>
</evidence>
<gene>
    <name evidence="1" type="ORF">PY091_18200</name>
</gene>
<organism evidence="1 2">
    <name type="scientific">Flagellimonas okinawensis</name>
    <dbReference type="NCBI Taxonomy" id="3031324"/>
    <lineage>
        <taxon>Bacteria</taxon>
        <taxon>Pseudomonadati</taxon>
        <taxon>Bacteroidota</taxon>
        <taxon>Flavobacteriia</taxon>
        <taxon>Flavobacteriales</taxon>
        <taxon>Flavobacteriaceae</taxon>
        <taxon>Flagellimonas</taxon>
    </lineage>
</organism>
<name>A0ABT5XTD7_9FLAO</name>
<evidence type="ECO:0008006" key="3">
    <source>
        <dbReference type="Google" id="ProtNLM"/>
    </source>
</evidence>
<accession>A0ABT5XTD7</accession>
<reference evidence="1 2" key="1">
    <citation type="submission" date="2023-03" db="EMBL/GenBank/DDBJ databases">
        <title>Muricauda XX sp. nov. and Muricauda XXX sp. nov., two novel species isolated from Okinawa Trough.</title>
        <authorList>
            <person name="Cao W."/>
            <person name="Deng X."/>
        </authorList>
    </citation>
    <scope>NUCLEOTIDE SEQUENCE [LARGE SCALE GENOMIC DNA]</scope>
    <source>
        <strain evidence="1 2">81s02</strain>
    </source>
</reference>
<dbReference type="RefSeq" id="WP_275650909.1">
    <property type="nucleotide sequence ID" value="NZ_JARFVA010000010.1"/>
</dbReference>
<keyword evidence="2" id="KW-1185">Reference proteome</keyword>
<dbReference type="EMBL" id="JARFVA010000010">
    <property type="protein sequence ID" value="MDF0709147.1"/>
    <property type="molecule type" value="Genomic_DNA"/>
</dbReference>
<evidence type="ECO:0000313" key="1">
    <source>
        <dbReference type="EMBL" id="MDF0709147.1"/>
    </source>
</evidence>